<dbReference type="SUPFAM" id="SSF56059">
    <property type="entry name" value="Glutathione synthetase ATP-binding domain-like"/>
    <property type="match status" value="1"/>
</dbReference>
<dbReference type="Proteomes" id="UP000018700">
    <property type="component" value="Chromosome"/>
</dbReference>
<comment type="similarity">
    <text evidence="5 6">Belongs to the PurK/PurT family.</text>
</comment>
<dbReference type="GO" id="GO:0006189">
    <property type="term" value="P:'de novo' IMP biosynthetic process"/>
    <property type="evidence" value="ECO:0007669"/>
    <property type="project" value="UniProtKB-UniRule"/>
</dbReference>
<dbReference type="PROSITE" id="PS50975">
    <property type="entry name" value="ATP_GRASP"/>
    <property type="match status" value="1"/>
</dbReference>
<keyword evidence="9" id="KW-1185">Reference proteome</keyword>
<keyword evidence="4 5" id="KW-0067">ATP-binding</keyword>
<evidence type="ECO:0000256" key="1">
    <source>
        <dbReference type="ARBA" id="ARBA00022598"/>
    </source>
</evidence>
<dbReference type="InterPro" id="IPR013815">
    <property type="entry name" value="ATP_grasp_subdomain_1"/>
</dbReference>
<dbReference type="Gene3D" id="3.40.50.20">
    <property type="match status" value="1"/>
</dbReference>
<dbReference type="RefSeq" id="WP_025300410.1">
    <property type="nucleotide sequence ID" value="NZ_CP006745.1"/>
</dbReference>
<dbReference type="NCBIfam" id="NF004676">
    <property type="entry name" value="PRK06019.1-2"/>
    <property type="match status" value="1"/>
</dbReference>
<dbReference type="Gene3D" id="3.30.1490.20">
    <property type="entry name" value="ATP-grasp fold, A domain"/>
    <property type="match status" value="1"/>
</dbReference>
<dbReference type="OrthoDB" id="9804625at2"/>
<dbReference type="HOGENOM" id="CLU_011534_0_1_5"/>
<proteinExistence type="inferred from homology"/>
<feature type="binding site" evidence="5">
    <location>
        <position position="215"/>
    </location>
    <ligand>
        <name>ATP</name>
        <dbReference type="ChEBI" id="CHEBI:30616"/>
    </ligand>
</feature>
<dbReference type="InterPro" id="IPR011054">
    <property type="entry name" value="Rudment_hybrid_motif"/>
</dbReference>
<feature type="binding site" evidence="5">
    <location>
        <begin position="184"/>
        <end position="187"/>
    </location>
    <ligand>
        <name>ATP</name>
        <dbReference type="ChEBI" id="CHEBI:30616"/>
    </ligand>
</feature>
<dbReference type="NCBIfam" id="NF004675">
    <property type="entry name" value="PRK06019.1-1"/>
    <property type="match status" value="1"/>
</dbReference>
<keyword evidence="2 5" id="KW-0547">Nucleotide-binding</keyword>
<evidence type="ECO:0000256" key="2">
    <source>
        <dbReference type="ARBA" id="ARBA00022741"/>
    </source>
</evidence>
<dbReference type="GO" id="GO:0005829">
    <property type="term" value="C:cytosol"/>
    <property type="evidence" value="ECO:0007669"/>
    <property type="project" value="TreeGrafter"/>
</dbReference>
<dbReference type="FunFam" id="3.30.470.20:FF:000029">
    <property type="entry name" value="N5-carboxyaminoimidazole ribonucleotide synthase"/>
    <property type="match status" value="1"/>
</dbReference>
<evidence type="ECO:0000256" key="3">
    <source>
        <dbReference type="ARBA" id="ARBA00022755"/>
    </source>
</evidence>
<sequence length="362" mass="39387">MTTDPFPTNAIIGILGGGQLGRMTALAAASLGYICHIYDPCAEDSPAAQVSFAATSAAWDDWAALDAFAKSVDVVTFEFENVPYATVEYLIKQVIVRPSPKTLAITGHRILEKKFARDNGLETVRFLGVKSLDELIYGLTVVGLPALLKTCQFGYDGKSQIRIDSNSILTTAWKDLNDNDAILEREVEFGIEISVIAARSINGNIACFPVTENNHKNSILHRSVVPAKISQAIAQKANKAAETLIAALNIVGLLTVEMFVTNCGKILVNELAPRPHNSGHWTMDGCATSQFEQFVRAVVGLPLGSTDVLVATEMINLIGDDIKQTASYLLDPFAHVHLYGKKEIRPGRKMGHVNRRLDTIPR</sequence>
<dbReference type="InterPro" id="IPR016185">
    <property type="entry name" value="PreATP-grasp_dom_sf"/>
</dbReference>
<dbReference type="InterPro" id="IPR005875">
    <property type="entry name" value="PurK"/>
</dbReference>
<dbReference type="eggNOG" id="COG0026">
    <property type="taxonomic scope" value="Bacteria"/>
</dbReference>
<evidence type="ECO:0000313" key="8">
    <source>
        <dbReference type="EMBL" id="AHC73530.1"/>
    </source>
</evidence>
<evidence type="ECO:0000256" key="5">
    <source>
        <dbReference type="HAMAP-Rule" id="MF_01928"/>
    </source>
</evidence>
<dbReference type="GO" id="GO:0005524">
    <property type="term" value="F:ATP binding"/>
    <property type="evidence" value="ECO:0007669"/>
    <property type="project" value="UniProtKB-UniRule"/>
</dbReference>
<dbReference type="UniPathway" id="UPA00074">
    <property type="reaction ID" value="UER00942"/>
</dbReference>
<comment type="catalytic activity">
    <reaction evidence="5 6">
        <text>5-amino-1-(5-phospho-beta-D-ribosyl)imidazole + hydrogencarbonate + ATP = 5-carboxyamino-1-(5-phospho-D-ribosyl)imidazole + ADP + phosphate + 2 H(+)</text>
        <dbReference type="Rhea" id="RHEA:19317"/>
        <dbReference type="ChEBI" id="CHEBI:15378"/>
        <dbReference type="ChEBI" id="CHEBI:17544"/>
        <dbReference type="ChEBI" id="CHEBI:30616"/>
        <dbReference type="ChEBI" id="CHEBI:43474"/>
        <dbReference type="ChEBI" id="CHEBI:58730"/>
        <dbReference type="ChEBI" id="CHEBI:137981"/>
        <dbReference type="ChEBI" id="CHEBI:456216"/>
        <dbReference type="EC" id="6.3.4.18"/>
    </reaction>
</comment>
<evidence type="ECO:0000256" key="4">
    <source>
        <dbReference type="ARBA" id="ARBA00022840"/>
    </source>
</evidence>
<keyword evidence="1 5" id="KW-0436">Ligase</keyword>
<dbReference type="Pfam" id="PF02222">
    <property type="entry name" value="ATP-grasp"/>
    <property type="match status" value="1"/>
</dbReference>
<comment type="caution">
    <text evidence="5">Lacks conserved residue(s) required for the propagation of feature annotation.</text>
</comment>
<dbReference type="GO" id="GO:0004638">
    <property type="term" value="F:phosphoribosylaminoimidazole carboxylase activity"/>
    <property type="evidence" value="ECO:0007669"/>
    <property type="project" value="InterPro"/>
</dbReference>
<name>V9TW27_9PROT</name>
<dbReference type="SUPFAM" id="SSF51246">
    <property type="entry name" value="Rudiment single hybrid motif"/>
    <property type="match status" value="1"/>
</dbReference>
<dbReference type="HAMAP" id="MF_01928">
    <property type="entry name" value="PurK"/>
    <property type="match status" value="1"/>
</dbReference>
<gene>
    <name evidence="5 6 8" type="primary">purK</name>
    <name evidence="8" type="ORF">P856_303</name>
</gene>
<dbReference type="NCBIfam" id="NF004679">
    <property type="entry name" value="PRK06019.1-5"/>
    <property type="match status" value="1"/>
</dbReference>
<dbReference type="InterPro" id="IPR054350">
    <property type="entry name" value="PurT/PurK_preATP-grasp"/>
</dbReference>
<dbReference type="Gene3D" id="3.30.470.20">
    <property type="entry name" value="ATP-grasp fold, B domain"/>
    <property type="match status" value="1"/>
</dbReference>
<dbReference type="InterPro" id="IPR003135">
    <property type="entry name" value="ATP-grasp_carboxylate-amine"/>
</dbReference>
<feature type="binding site" evidence="5">
    <location>
        <position position="192"/>
    </location>
    <ligand>
        <name>ATP</name>
        <dbReference type="ChEBI" id="CHEBI:30616"/>
    </ligand>
</feature>
<feature type="domain" description="ATP-grasp" evidence="7">
    <location>
        <begin position="113"/>
        <end position="299"/>
    </location>
</feature>
<feature type="binding site" evidence="5">
    <location>
        <position position="109"/>
    </location>
    <ligand>
        <name>ATP</name>
        <dbReference type="ChEBI" id="CHEBI:30616"/>
    </ligand>
</feature>
<comment type="function">
    <text evidence="5">Catalyzes the ATP-dependent conversion of 5-aminoimidazole ribonucleotide (AIR) and HCO(3)(-) to N5-carboxyaminoimidazole ribonucleotide (N5-CAIR).</text>
</comment>
<feature type="binding site" evidence="5">
    <location>
        <position position="149"/>
    </location>
    <ligand>
        <name>ATP</name>
        <dbReference type="ChEBI" id="CHEBI:30616"/>
    </ligand>
</feature>
<dbReference type="AlphaFoldDB" id="V9TW27"/>
<accession>V9TW27</accession>
<dbReference type="EC" id="6.3.4.18" evidence="5 6"/>
<dbReference type="PANTHER" id="PTHR11609">
    <property type="entry name" value="PURINE BIOSYNTHESIS PROTEIN 6/7, PUR6/7"/>
    <property type="match status" value="1"/>
</dbReference>
<dbReference type="GO" id="GO:0046872">
    <property type="term" value="F:metal ion binding"/>
    <property type="evidence" value="ECO:0007669"/>
    <property type="project" value="InterPro"/>
</dbReference>
<dbReference type="InterPro" id="IPR040686">
    <property type="entry name" value="PurK_C"/>
</dbReference>
<keyword evidence="3 5" id="KW-0658">Purine biosynthesis</keyword>
<reference evidence="8 9" key="1">
    <citation type="journal article" date="2013" name="PLoS ONE">
        <title>Bacterial endosymbiosis in a chordate host: long-term co-evolution and conservation of secondary metabolism.</title>
        <authorList>
            <person name="Kwan J.C."/>
            <person name="Schmidt E.W."/>
        </authorList>
    </citation>
    <scope>NUCLEOTIDE SEQUENCE [LARGE SCALE GENOMIC DNA]</scope>
    <source>
        <strain evidence="9">faulkneri L5</strain>
    </source>
</reference>
<evidence type="ECO:0000259" key="7">
    <source>
        <dbReference type="PROSITE" id="PS50975"/>
    </source>
</evidence>
<dbReference type="GO" id="GO:0034028">
    <property type="term" value="F:5-(carboxyamino)imidazole ribonucleotide synthase activity"/>
    <property type="evidence" value="ECO:0007669"/>
    <property type="project" value="UniProtKB-UniRule"/>
</dbReference>
<comment type="function">
    <text evidence="6">Catalyzes the ATP-dependent conversion of 5-aminoimidazole ribonucleotide (AIR) and HCO(3)- to N5-carboxyaminoimidazole ribonucleotide (N5-CAIR).</text>
</comment>
<comment type="subunit">
    <text evidence="5 6">Homodimer.</text>
</comment>
<evidence type="ECO:0000313" key="9">
    <source>
        <dbReference type="Proteomes" id="UP000018700"/>
    </source>
</evidence>
<dbReference type="PANTHER" id="PTHR11609:SF5">
    <property type="entry name" value="PHOSPHORIBOSYLAMINOIMIDAZOLE CARBOXYLASE"/>
    <property type="match status" value="1"/>
</dbReference>
<dbReference type="InterPro" id="IPR011761">
    <property type="entry name" value="ATP-grasp"/>
</dbReference>
<dbReference type="NCBIfam" id="TIGR01161">
    <property type="entry name" value="purK"/>
    <property type="match status" value="1"/>
</dbReference>
<dbReference type="SUPFAM" id="SSF52440">
    <property type="entry name" value="PreATP-grasp domain"/>
    <property type="match status" value="1"/>
</dbReference>
<evidence type="ECO:0000256" key="6">
    <source>
        <dbReference type="RuleBase" id="RU361200"/>
    </source>
</evidence>
<dbReference type="KEGG" id="efk:P856_303"/>
<dbReference type="Pfam" id="PF17769">
    <property type="entry name" value="PurK_C"/>
    <property type="match status" value="1"/>
</dbReference>
<protein>
    <recommendedName>
        <fullName evidence="5 6">N5-carboxyaminoimidazole ribonucleotide synthase</fullName>
        <shortName evidence="5 6">N5-CAIR synthase</shortName>
        <ecNumber evidence="5 6">6.3.4.18</ecNumber>
    </recommendedName>
    <alternativeName>
        <fullName evidence="5 6">5-(carboxyamino)imidazole ribonucleotide synthetase</fullName>
    </alternativeName>
</protein>
<dbReference type="EMBL" id="CP006745">
    <property type="protein sequence ID" value="AHC73530.1"/>
    <property type="molecule type" value="Genomic_DNA"/>
</dbReference>
<dbReference type="STRING" id="1401328.P856_303"/>
<comment type="pathway">
    <text evidence="5 6">Purine metabolism; IMP biosynthesis via de novo pathway; 5-amino-1-(5-phospho-D-ribosyl)imidazole-4-carboxylate from 5-amino-1-(5-phospho-D-ribosyl)imidazole (N5-CAIR route): step 1/2.</text>
</comment>
<organism evidence="8 9">
    <name type="scientific">Candidatus Endolissoclinum faulkneri L5</name>
    <dbReference type="NCBI Taxonomy" id="1401328"/>
    <lineage>
        <taxon>Bacteria</taxon>
        <taxon>Pseudomonadati</taxon>
        <taxon>Pseudomonadota</taxon>
        <taxon>Alphaproteobacteria</taxon>
        <taxon>Rhodospirillales</taxon>
        <taxon>Rhodospirillaceae</taxon>
        <taxon>Candidatus Endolissoclinum</taxon>
    </lineage>
</organism>
<feature type="binding site" evidence="5">
    <location>
        <begin position="269"/>
        <end position="270"/>
    </location>
    <ligand>
        <name>ATP</name>
        <dbReference type="ChEBI" id="CHEBI:30616"/>
    </ligand>
</feature>
<dbReference type="PATRIC" id="fig|1401328.3.peg.294"/>
<dbReference type="Pfam" id="PF22660">
    <property type="entry name" value="RS_preATP-grasp-like"/>
    <property type="match status" value="1"/>
</dbReference>